<dbReference type="GO" id="GO:0043565">
    <property type="term" value="F:sequence-specific DNA binding"/>
    <property type="evidence" value="ECO:0007669"/>
    <property type="project" value="InterPro"/>
</dbReference>
<name>A0A1I1F380_9BACT</name>
<evidence type="ECO:0000313" key="5">
    <source>
        <dbReference type="EMBL" id="SFB93794.1"/>
    </source>
</evidence>
<protein>
    <submittedName>
        <fullName evidence="5">AraC-type DNA-binding protein</fullName>
    </submittedName>
</protein>
<dbReference type="EMBL" id="FOLE01000002">
    <property type="protein sequence ID" value="SFB93794.1"/>
    <property type="molecule type" value="Genomic_DNA"/>
</dbReference>
<dbReference type="Pfam" id="PF12833">
    <property type="entry name" value="HTH_18"/>
    <property type="match status" value="1"/>
</dbReference>
<evidence type="ECO:0000259" key="4">
    <source>
        <dbReference type="PROSITE" id="PS01124"/>
    </source>
</evidence>
<dbReference type="PANTHER" id="PTHR43280">
    <property type="entry name" value="ARAC-FAMILY TRANSCRIPTIONAL REGULATOR"/>
    <property type="match status" value="1"/>
</dbReference>
<sequence>MPDEVFFAGLNVSENMIFEDIETFGGHHFRSDFFSVILVTEGQINATINLQPYSNKANDLIVVPPNGIKQLVSCSPDAKVMAVSFTVSFLIEAGMPAHTHSVLDFFITKSNPVWQLEEEDLRTIRDMMQDLYKRCKLANVRMWGKEQLFHTFFLFLYELGILSHKYSSIGIVQYTRKEDLIIRFTELVTLHCMRERSVQYYADQLHVTAKYLTETVKEISGQNAGEVIDDIVIMEAKLLLDNPLYSIGQVASLMNFSDQSFFGKYFKRHTGISPKKYRTAIY</sequence>
<dbReference type="GO" id="GO:0003700">
    <property type="term" value="F:DNA-binding transcription factor activity"/>
    <property type="evidence" value="ECO:0007669"/>
    <property type="project" value="InterPro"/>
</dbReference>
<dbReference type="SUPFAM" id="SSF46689">
    <property type="entry name" value="Homeodomain-like"/>
    <property type="match status" value="1"/>
</dbReference>
<evidence type="ECO:0000256" key="1">
    <source>
        <dbReference type="ARBA" id="ARBA00023015"/>
    </source>
</evidence>
<keyword evidence="6" id="KW-1185">Reference proteome</keyword>
<feature type="domain" description="HTH araC/xylS-type" evidence="4">
    <location>
        <begin position="182"/>
        <end position="280"/>
    </location>
</feature>
<reference evidence="5 6" key="1">
    <citation type="submission" date="2016-10" db="EMBL/GenBank/DDBJ databases">
        <authorList>
            <person name="de Groot N.N."/>
        </authorList>
    </citation>
    <scope>NUCLEOTIDE SEQUENCE [LARGE SCALE GENOMIC DNA]</scope>
    <source>
        <strain evidence="5 6">DSM 6793</strain>
    </source>
</reference>
<dbReference type="InterPro" id="IPR037923">
    <property type="entry name" value="HTH-like"/>
</dbReference>
<dbReference type="SUPFAM" id="SSF51215">
    <property type="entry name" value="Regulatory protein AraC"/>
    <property type="match status" value="1"/>
</dbReference>
<dbReference type="Gene3D" id="1.10.10.60">
    <property type="entry name" value="Homeodomain-like"/>
    <property type="match status" value="1"/>
</dbReference>
<dbReference type="PRINTS" id="PR00032">
    <property type="entry name" value="HTHARAC"/>
</dbReference>
<dbReference type="AlphaFoldDB" id="A0A1I1F380"/>
<keyword evidence="1" id="KW-0805">Transcription regulation</keyword>
<evidence type="ECO:0000256" key="2">
    <source>
        <dbReference type="ARBA" id="ARBA00023125"/>
    </source>
</evidence>
<dbReference type="SMART" id="SM00342">
    <property type="entry name" value="HTH_ARAC"/>
    <property type="match status" value="1"/>
</dbReference>
<dbReference type="STRING" id="927664.SAMN05421780_10230"/>
<accession>A0A1I1F380</accession>
<dbReference type="InterPro" id="IPR020449">
    <property type="entry name" value="Tscrpt_reg_AraC-type_HTH"/>
</dbReference>
<dbReference type="PANTHER" id="PTHR43280:SF32">
    <property type="entry name" value="TRANSCRIPTIONAL REGULATORY PROTEIN"/>
    <property type="match status" value="1"/>
</dbReference>
<dbReference type="PROSITE" id="PS01124">
    <property type="entry name" value="HTH_ARAC_FAMILY_2"/>
    <property type="match status" value="1"/>
</dbReference>
<organism evidence="5 6">
    <name type="scientific">Flexibacter flexilis DSM 6793</name>
    <dbReference type="NCBI Taxonomy" id="927664"/>
    <lineage>
        <taxon>Bacteria</taxon>
        <taxon>Pseudomonadati</taxon>
        <taxon>Bacteroidota</taxon>
        <taxon>Cytophagia</taxon>
        <taxon>Cytophagales</taxon>
        <taxon>Flexibacteraceae</taxon>
        <taxon>Flexibacter</taxon>
    </lineage>
</organism>
<dbReference type="InterPro" id="IPR018060">
    <property type="entry name" value="HTH_AraC"/>
</dbReference>
<keyword evidence="2 5" id="KW-0238">DNA-binding</keyword>
<evidence type="ECO:0000256" key="3">
    <source>
        <dbReference type="ARBA" id="ARBA00023163"/>
    </source>
</evidence>
<keyword evidence="3" id="KW-0804">Transcription</keyword>
<evidence type="ECO:0000313" key="6">
    <source>
        <dbReference type="Proteomes" id="UP000199514"/>
    </source>
</evidence>
<proteinExistence type="predicted"/>
<gene>
    <name evidence="5" type="ORF">SAMN05421780_10230</name>
</gene>
<dbReference type="InterPro" id="IPR009057">
    <property type="entry name" value="Homeodomain-like_sf"/>
</dbReference>
<dbReference type="Proteomes" id="UP000199514">
    <property type="component" value="Unassembled WGS sequence"/>
</dbReference>